<organism evidence="3">
    <name type="scientific">marine sediment metagenome</name>
    <dbReference type="NCBI Taxonomy" id="412755"/>
    <lineage>
        <taxon>unclassified sequences</taxon>
        <taxon>metagenomes</taxon>
        <taxon>ecological metagenomes</taxon>
    </lineage>
</organism>
<evidence type="ECO:0000313" key="3">
    <source>
        <dbReference type="EMBL" id="KKN08089.1"/>
    </source>
</evidence>
<proteinExistence type="predicted"/>
<dbReference type="AlphaFoldDB" id="A0A0F9MQW4"/>
<gene>
    <name evidence="3" type="ORF">LCGC14_1060270</name>
</gene>
<keyword evidence="1" id="KW-0488">Methylation</keyword>
<dbReference type="InterPro" id="IPR000983">
    <property type="entry name" value="Bac_GSPG_pilin"/>
</dbReference>
<feature type="transmembrane region" description="Helical" evidence="2">
    <location>
        <begin position="12"/>
        <end position="34"/>
    </location>
</feature>
<keyword evidence="2" id="KW-0472">Membrane</keyword>
<evidence type="ECO:0008006" key="4">
    <source>
        <dbReference type="Google" id="ProtNLM"/>
    </source>
</evidence>
<evidence type="ECO:0000256" key="1">
    <source>
        <dbReference type="ARBA" id="ARBA00022481"/>
    </source>
</evidence>
<comment type="caution">
    <text evidence="3">The sequence shown here is derived from an EMBL/GenBank/DDBJ whole genome shotgun (WGS) entry which is preliminary data.</text>
</comment>
<keyword evidence="2" id="KW-0812">Transmembrane</keyword>
<dbReference type="PRINTS" id="PR00813">
    <property type="entry name" value="BCTERIALGSPG"/>
</dbReference>
<dbReference type="SUPFAM" id="SSF54523">
    <property type="entry name" value="Pili subunits"/>
    <property type="match status" value="1"/>
</dbReference>
<dbReference type="InterPro" id="IPR045584">
    <property type="entry name" value="Pilin-like"/>
</dbReference>
<keyword evidence="2" id="KW-1133">Transmembrane helix</keyword>
<dbReference type="GO" id="GO:0015627">
    <property type="term" value="C:type II protein secretion system complex"/>
    <property type="evidence" value="ECO:0007669"/>
    <property type="project" value="InterPro"/>
</dbReference>
<protein>
    <recommendedName>
        <fullName evidence="4">Type II secretion system protein GspG C-terminal domain-containing protein</fullName>
    </recommendedName>
</protein>
<dbReference type="GO" id="GO:0015628">
    <property type="term" value="P:protein secretion by the type II secretion system"/>
    <property type="evidence" value="ECO:0007669"/>
    <property type="project" value="InterPro"/>
</dbReference>
<sequence length="107" mass="11531">MSRMRTEKALTLIELLIIVLIIGALSAIAIPRIASSANRARNGTCTTNIDVLNSQIELYMAKEGVSSPTLSDVTGDPDYFPEGALTCPFGTVYVMNGTTYRVQGHSH</sequence>
<evidence type="ECO:0000256" key="2">
    <source>
        <dbReference type="SAM" id="Phobius"/>
    </source>
</evidence>
<accession>A0A0F9MQW4</accession>
<reference evidence="3" key="1">
    <citation type="journal article" date="2015" name="Nature">
        <title>Complex archaea that bridge the gap between prokaryotes and eukaryotes.</title>
        <authorList>
            <person name="Spang A."/>
            <person name="Saw J.H."/>
            <person name="Jorgensen S.L."/>
            <person name="Zaremba-Niedzwiedzka K."/>
            <person name="Martijn J."/>
            <person name="Lind A.E."/>
            <person name="van Eijk R."/>
            <person name="Schleper C."/>
            <person name="Guy L."/>
            <person name="Ettema T.J."/>
        </authorList>
    </citation>
    <scope>NUCLEOTIDE SEQUENCE</scope>
</reference>
<name>A0A0F9MQW4_9ZZZZ</name>
<dbReference type="EMBL" id="LAZR01004496">
    <property type="protein sequence ID" value="KKN08089.1"/>
    <property type="molecule type" value="Genomic_DNA"/>
</dbReference>
<dbReference type="Gene3D" id="3.30.700.10">
    <property type="entry name" value="Glycoprotein, Type 4 Pilin"/>
    <property type="match status" value="1"/>
</dbReference>